<organism evidence="5 6">
    <name type="scientific">Nocardioides panacihumi</name>
    <dbReference type="NCBI Taxonomy" id="400774"/>
    <lineage>
        <taxon>Bacteria</taxon>
        <taxon>Bacillati</taxon>
        <taxon>Actinomycetota</taxon>
        <taxon>Actinomycetes</taxon>
        <taxon>Propionibacteriales</taxon>
        <taxon>Nocardioidaceae</taxon>
        <taxon>Nocardioides</taxon>
    </lineage>
</organism>
<evidence type="ECO:0000259" key="4">
    <source>
        <dbReference type="Pfam" id="PF07859"/>
    </source>
</evidence>
<comment type="caution">
    <text evidence="5">The sequence shown here is derived from an EMBL/GenBank/DDBJ whole genome shotgun (WGS) entry which is preliminary data.</text>
</comment>
<gene>
    <name evidence="5" type="ORF">GCM10009798_06730</name>
</gene>
<dbReference type="InterPro" id="IPR033140">
    <property type="entry name" value="Lipase_GDXG_put_SER_AS"/>
</dbReference>
<dbReference type="PROSITE" id="PS01174">
    <property type="entry name" value="LIPASE_GDXG_SER"/>
    <property type="match status" value="1"/>
</dbReference>
<dbReference type="PANTHER" id="PTHR48081">
    <property type="entry name" value="AB HYDROLASE SUPERFAMILY PROTEIN C4A8.06C"/>
    <property type="match status" value="1"/>
</dbReference>
<sequence>MARHVPTGGLAETLDIAYGDEGARTRLDVFSPEPADGALPTVVWIHGGAWISGDKVDVRPYVRRLAHEGFTTIAVSYPLAPERTYPASVTSLNAALGHVLEHADELRVDPSRIVVAGDSAGANLTSQLATAVTNRGYAEETGLQPALTPAQLRGVVLNCGIYDVSSVPEAPGLGGWGFRIALWAYLGRRVGRGSPGGQLLAAHEMSTLEQVTADFPATWISGGNGDPLTTRQSKALAARLERLGVDCTAVFYADDVEPALPHEYQFHLDLPAARDAYGSTLSFLRRVLR</sequence>
<comment type="similarity">
    <text evidence="1">Belongs to the 'GDXG' lipolytic enzyme family.</text>
</comment>
<dbReference type="Gene3D" id="3.40.50.1820">
    <property type="entry name" value="alpha/beta hydrolase"/>
    <property type="match status" value="1"/>
</dbReference>
<dbReference type="EMBL" id="BAAAPB010000001">
    <property type="protein sequence ID" value="GAA1950123.1"/>
    <property type="molecule type" value="Genomic_DNA"/>
</dbReference>
<evidence type="ECO:0000256" key="3">
    <source>
        <dbReference type="PROSITE-ProRule" id="PRU10038"/>
    </source>
</evidence>
<dbReference type="Pfam" id="PF07859">
    <property type="entry name" value="Abhydrolase_3"/>
    <property type="match status" value="1"/>
</dbReference>
<evidence type="ECO:0000256" key="2">
    <source>
        <dbReference type="ARBA" id="ARBA00022801"/>
    </source>
</evidence>
<feature type="active site" evidence="3">
    <location>
        <position position="119"/>
    </location>
</feature>
<dbReference type="InterPro" id="IPR050300">
    <property type="entry name" value="GDXG_lipolytic_enzyme"/>
</dbReference>
<evidence type="ECO:0000313" key="6">
    <source>
        <dbReference type="Proteomes" id="UP001500571"/>
    </source>
</evidence>
<feature type="domain" description="Alpha/beta hydrolase fold-3" evidence="4">
    <location>
        <begin position="42"/>
        <end position="254"/>
    </location>
</feature>
<dbReference type="InterPro" id="IPR013094">
    <property type="entry name" value="AB_hydrolase_3"/>
</dbReference>
<reference evidence="5 6" key="1">
    <citation type="journal article" date="2019" name="Int. J. Syst. Evol. Microbiol.">
        <title>The Global Catalogue of Microorganisms (GCM) 10K type strain sequencing project: providing services to taxonomists for standard genome sequencing and annotation.</title>
        <authorList>
            <consortium name="The Broad Institute Genomics Platform"/>
            <consortium name="The Broad Institute Genome Sequencing Center for Infectious Disease"/>
            <person name="Wu L."/>
            <person name="Ma J."/>
        </authorList>
    </citation>
    <scope>NUCLEOTIDE SEQUENCE [LARGE SCALE GENOMIC DNA]</scope>
    <source>
        <strain evidence="5 6">JCM 15309</strain>
    </source>
</reference>
<dbReference type="InterPro" id="IPR029058">
    <property type="entry name" value="AB_hydrolase_fold"/>
</dbReference>
<dbReference type="SUPFAM" id="SSF53474">
    <property type="entry name" value="alpha/beta-Hydrolases"/>
    <property type="match status" value="1"/>
</dbReference>
<keyword evidence="6" id="KW-1185">Reference proteome</keyword>
<accession>A0ABN2QEG8</accession>
<keyword evidence="2 5" id="KW-0378">Hydrolase</keyword>
<dbReference type="GO" id="GO:0016787">
    <property type="term" value="F:hydrolase activity"/>
    <property type="evidence" value="ECO:0007669"/>
    <property type="project" value="UniProtKB-KW"/>
</dbReference>
<evidence type="ECO:0000256" key="1">
    <source>
        <dbReference type="ARBA" id="ARBA00010515"/>
    </source>
</evidence>
<evidence type="ECO:0000313" key="5">
    <source>
        <dbReference type="EMBL" id="GAA1950123.1"/>
    </source>
</evidence>
<name>A0ABN2QEG8_9ACTN</name>
<dbReference type="Proteomes" id="UP001500571">
    <property type="component" value="Unassembled WGS sequence"/>
</dbReference>
<proteinExistence type="inferred from homology"/>
<protein>
    <submittedName>
        <fullName evidence="5">Alpha/beta hydrolase</fullName>
    </submittedName>
</protein>